<dbReference type="SUPFAM" id="SSF53474">
    <property type="entry name" value="alpha/beta-Hydrolases"/>
    <property type="match status" value="1"/>
</dbReference>
<protein>
    <recommendedName>
        <fullName evidence="3">Carboxylic ester hydrolase</fullName>
        <ecNumber evidence="3">3.1.1.-</ecNumber>
    </recommendedName>
</protein>
<evidence type="ECO:0000313" key="6">
    <source>
        <dbReference type="Proteomes" id="UP000326198"/>
    </source>
</evidence>
<dbReference type="InterPro" id="IPR029058">
    <property type="entry name" value="AB_hydrolase_fold"/>
</dbReference>
<dbReference type="Pfam" id="PF00135">
    <property type="entry name" value="COesterase"/>
    <property type="match status" value="2"/>
</dbReference>
<dbReference type="PROSITE" id="PS00122">
    <property type="entry name" value="CARBOXYLESTERASE_B_1"/>
    <property type="match status" value="1"/>
</dbReference>
<sequence length="523" mass="57869">MSAPQVSHQTLNADFKGIARKIGETVIHQFRGIRYAHIPARFERASPVDNFNGASIDATQYGPRCPQAAVDVRHLLRIPEDFEIPDEPEDEFECLNLDITCPPLSPGNLGPLPVLIWIHGAYLMVLASNFGHSRLTIIQVAPKLSPSARDHPRSAVNPAKIVADSIEAEQPIIVVSINYRLNIFSFGDGKERNLALKDQRLGIDWVRKNIAAFGGNPDNITLAGESAGAVYVHAHLITGPPVKRAVLASGSLYLSSPLPVERGNGLIQALNTKVRELGQPSLREASVPSLIQALKECNVNTMWIQEEPELENWETKPEQVDELMIGDTEYESVIWRNGVETLDGETITAAFEQDKQWGTKLRKLYQIVADRPTACKLGTLDLVNDVRYTLPVEVISEKLVAANKRVYKYVFDQANPWQASSRAHHAVDLLYLFGGVDLSFSPAADMVSQETRQRWIQFVSGGRPWSSEQRFAFGPLGDCKEISEAQFASRRRVNHLKALKEAGIGVYMPISTALTAGKISLLN</sequence>
<dbReference type="InterPro" id="IPR002018">
    <property type="entry name" value="CarbesteraseB"/>
</dbReference>
<organism evidence="5 6">
    <name type="scientific">Aspergillus bertholletiae</name>
    <dbReference type="NCBI Taxonomy" id="1226010"/>
    <lineage>
        <taxon>Eukaryota</taxon>
        <taxon>Fungi</taxon>
        <taxon>Dikarya</taxon>
        <taxon>Ascomycota</taxon>
        <taxon>Pezizomycotina</taxon>
        <taxon>Eurotiomycetes</taxon>
        <taxon>Eurotiomycetidae</taxon>
        <taxon>Eurotiales</taxon>
        <taxon>Aspergillaceae</taxon>
        <taxon>Aspergillus</taxon>
        <taxon>Aspergillus subgen. Circumdati</taxon>
    </lineage>
</organism>
<comment type="similarity">
    <text evidence="1 3">Belongs to the type-B carboxylesterase/lipase family.</text>
</comment>
<evidence type="ECO:0000256" key="3">
    <source>
        <dbReference type="RuleBase" id="RU361235"/>
    </source>
</evidence>
<dbReference type="Gene3D" id="3.40.50.1820">
    <property type="entry name" value="alpha/beta hydrolase"/>
    <property type="match status" value="1"/>
</dbReference>
<evidence type="ECO:0000313" key="5">
    <source>
        <dbReference type="EMBL" id="KAE8376987.1"/>
    </source>
</evidence>
<dbReference type="EMBL" id="ML736230">
    <property type="protein sequence ID" value="KAE8376987.1"/>
    <property type="molecule type" value="Genomic_DNA"/>
</dbReference>
<feature type="domain" description="Carboxylesterase type B" evidence="4">
    <location>
        <begin position="163"/>
        <end position="476"/>
    </location>
</feature>
<proteinExistence type="inferred from homology"/>
<dbReference type="EC" id="3.1.1.-" evidence="3"/>
<name>A0A5N7B4F3_9EURO</name>
<keyword evidence="2 3" id="KW-0378">Hydrolase</keyword>
<dbReference type="PANTHER" id="PTHR43142:SF5">
    <property type="entry name" value="CARBOXYLIC ESTER HYDROLASE"/>
    <property type="match status" value="1"/>
</dbReference>
<dbReference type="Proteomes" id="UP000326198">
    <property type="component" value="Unassembled WGS sequence"/>
</dbReference>
<dbReference type="AlphaFoldDB" id="A0A5N7B4F3"/>
<reference evidence="5 6" key="1">
    <citation type="submission" date="2019-04" db="EMBL/GenBank/DDBJ databases">
        <title>Friends and foes A comparative genomics studyof 23 Aspergillus species from section Flavi.</title>
        <authorList>
            <consortium name="DOE Joint Genome Institute"/>
            <person name="Kjaerbolling I."/>
            <person name="Vesth T."/>
            <person name="Frisvad J.C."/>
            <person name="Nybo J.L."/>
            <person name="Theobald S."/>
            <person name="Kildgaard S."/>
            <person name="Isbrandt T."/>
            <person name="Kuo A."/>
            <person name="Sato A."/>
            <person name="Lyhne E.K."/>
            <person name="Kogle M.E."/>
            <person name="Wiebenga A."/>
            <person name="Kun R.S."/>
            <person name="Lubbers R.J."/>
            <person name="Makela M.R."/>
            <person name="Barry K."/>
            <person name="Chovatia M."/>
            <person name="Clum A."/>
            <person name="Daum C."/>
            <person name="Haridas S."/>
            <person name="He G."/>
            <person name="LaButti K."/>
            <person name="Lipzen A."/>
            <person name="Mondo S."/>
            <person name="Riley R."/>
            <person name="Salamov A."/>
            <person name="Simmons B.A."/>
            <person name="Magnuson J.K."/>
            <person name="Henrissat B."/>
            <person name="Mortensen U.H."/>
            <person name="Larsen T.O."/>
            <person name="Devries R.P."/>
            <person name="Grigoriev I.V."/>
            <person name="Machida M."/>
            <person name="Baker S.E."/>
            <person name="Andersen M.R."/>
        </authorList>
    </citation>
    <scope>NUCLEOTIDE SEQUENCE [LARGE SCALE GENOMIC DNA]</scope>
    <source>
        <strain evidence="5 6">IBT 29228</strain>
    </source>
</reference>
<dbReference type="PANTHER" id="PTHR43142">
    <property type="entry name" value="CARBOXYLIC ESTER HYDROLASE"/>
    <property type="match status" value="1"/>
</dbReference>
<accession>A0A5N7B4F3</accession>
<dbReference type="GO" id="GO:0016787">
    <property type="term" value="F:hydrolase activity"/>
    <property type="evidence" value="ECO:0007669"/>
    <property type="project" value="UniProtKB-KW"/>
</dbReference>
<dbReference type="OrthoDB" id="3200163at2759"/>
<dbReference type="InterPro" id="IPR019826">
    <property type="entry name" value="Carboxylesterase_B_AS"/>
</dbReference>
<evidence type="ECO:0000259" key="4">
    <source>
        <dbReference type="Pfam" id="PF00135"/>
    </source>
</evidence>
<gene>
    <name evidence="5" type="ORF">BDV26DRAFT_282162</name>
</gene>
<feature type="domain" description="Carboxylesterase type B" evidence="4">
    <location>
        <begin position="12"/>
        <end position="135"/>
    </location>
</feature>
<evidence type="ECO:0000256" key="1">
    <source>
        <dbReference type="ARBA" id="ARBA00005964"/>
    </source>
</evidence>
<keyword evidence="6" id="KW-1185">Reference proteome</keyword>
<evidence type="ECO:0000256" key="2">
    <source>
        <dbReference type="ARBA" id="ARBA00022801"/>
    </source>
</evidence>